<dbReference type="EMBL" id="AYRZ02000008">
    <property type="protein sequence ID" value="PHT74636.1"/>
    <property type="molecule type" value="Genomic_DNA"/>
</dbReference>
<dbReference type="Proteomes" id="UP000222542">
    <property type="component" value="Unassembled WGS sequence"/>
</dbReference>
<evidence type="ECO:0000313" key="2">
    <source>
        <dbReference type="Proteomes" id="UP000222542"/>
    </source>
</evidence>
<dbReference type="PANTHER" id="PTHR15893:SF16">
    <property type="entry name" value="50S RIBOSOMAL PROTEIN L27"/>
    <property type="match status" value="1"/>
</dbReference>
<proteinExistence type="predicted"/>
<dbReference type="Gramene" id="PHT74636">
    <property type="protein sequence ID" value="PHT74636"/>
    <property type="gene ID" value="T459_21913"/>
</dbReference>
<protein>
    <submittedName>
        <fullName evidence="1">50S ribosomal protein L27</fullName>
    </submittedName>
</protein>
<dbReference type="AlphaFoldDB" id="A0A2G2YY17"/>
<reference evidence="1 2" key="2">
    <citation type="journal article" date="2017" name="Genome Biol.">
        <title>New reference genome sequences of hot pepper reveal the massive evolution of plant disease-resistance genes by retroduplication.</title>
        <authorList>
            <person name="Kim S."/>
            <person name="Park J."/>
            <person name="Yeom S.I."/>
            <person name="Kim Y.M."/>
            <person name="Seo E."/>
            <person name="Kim K.T."/>
            <person name="Kim M.S."/>
            <person name="Lee J.M."/>
            <person name="Cheong K."/>
            <person name="Shin H.S."/>
            <person name="Kim S.B."/>
            <person name="Han K."/>
            <person name="Lee J."/>
            <person name="Park M."/>
            <person name="Lee H.A."/>
            <person name="Lee H.Y."/>
            <person name="Lee Y."/>
            <person name="Oh S."/>
            <person name="Lee J.H."/>
            <person name="Choi E."/>
            <person name="Choi E."/>
            <person name="Lee S.E."/>
            <person name="Jeon J."/>
            <person name="Kim H."/>
            <person name="Choi G."/>
            <person name="Song H."/>
            <person name="Lee J."/>
            <person name="Lee S.C."/>
            <person name="Kwon J.K."/>
            <person name="Lee H.Y."/>
            <person name="Koo N."/>
            <person name="Hong Y."/>
            <person name="Kim R.W."/>
            <person name="Kang W.H."/>
            <person name="Huh J.H."/>
            <person name="Kang B.C."/>
            <person name="Yang T.J."/>
            <person name="Lee Y.H."/>
            <person name="Bennetzen J.L."/>
            <person name="Choi D."/>
        </authorList>
    </citation>
    <scope>NUCLEOTIDE SEQUENCE [LARGE SCALE GENOMIC DNA]</scope>
    <source>
        <strain evidence="2">cv. CM334</strain>
    </source>
</reference>
<dbReference type="PANTHER" id="PTHR15893">
    <property type="entry name" value="RIBOSOMAL PROTEIN L27"/>
    <property type="match status" value="1"/>
</dbReference>
<organism evidence="1 2">
    <name type="scientific">Capsicum annuum</name>
    <name type="common">Capsicum pepper</name>
    <dbReference type="NCBI Taxonomy" id="4072"/>
    <lineage>
        <taxon>Eukaryota</taxon>
        <taxon>Viridiplantae</taxon>
        <taxon>Streptophyta</taxon>
        <taxon>Embryophyta</taxon>
        <taxon>Tracheophyta</taxon>
        <taxon>Spermatophyta</taxon>
        <taxon>Magnoliopsida</taxon>
        <taxon>eudicotyledons</taxon>
        <taxon>Gunneridae</taxon>
        <taxon>Pentapetalae</taxon>
        <taxon>asterids</taxon>
        <taxon>lamiids</taxon>
        <taxon>Solanales</taxon>
        <taxon>Solanaceae</taxon>
        <taxon>Solanoideae</taxon>
        <taxon>Capsiceae</taxon>
        <taxon>Capsicum</taxon>
    </lineage>
</organism>
<dbReference type="PRINTS" id="PR00063">
    <property type="entry name" value="RIBOSOMALL27"/>
</dbReference>
<dbReference type="GO" id="GO:0005840">
    <property type="term" value="C:ribosome"/>
    <property type="evidence" value="ECO:0007669"/>
    <property type="project" value="UniProtKB-KW"/>
</dbReference>
<name>A0A2G2YY17_CAPAN</name>
<keyword evidence="2" id="KW-1185">Reference proteome</keyword>
<comment type="caution">
    <text evidence="1">The sequence shown here is derived from an EMBL/GenBank/DDBJ whole genome shotgun (WGS) entry which is preliminary data.</text>
</comment>
<dbReference type="STRING" id="4072.A0A2G2YY17"/>
<reference evidence="1 2" key="1">
    <citation type="journal article" date="2014" name="Nat. Genet.">
        <title>Genome sequence of the hot pepper provides insights into the evolution of pungency in Capsicum species.</title>
        <authorList>
            <person name="Kim S."/>
            <person name="Park M."/>
            <person name="Yeom S.I."/>
            <person name="Kim Y.M."/>
            <person name="Lee J.M."/>
            <person name="Lee H.A."/>
            <person name="Seo E."/>
            <person name="Choi J."/>
            <person name="Cheong K."/>
            <person name="Kim K.T."/>
            <person name="Jung K."/>
            <person name="Lee G.W."/>
            <person name="Oh S.K."/>
            <person name="Bae C."/>
            <person name="Kim S.B."/>
            <person name="Lee H.Y."/>
            <person name="Kim S.Y."/>
            <person name="Kim M.S."/>
            <person name="Kang B.C."/>
            <person name="Jo Y.D."/>
            <person name="Yang H.B."/>
            <person name="Jeong H.J."/>
            <person name="Kang W.H."/>
            <person name="Kwon J.K."/>
            <person name="Shin C."/>
            <person name="Lim J.Y."/>
            <person name="Park J.H."/>
            <person name="Huh J.H."/>
            <person name="Kim J.S."/>
            <person name="Kim B.D."/>
            <person name="Cohen O."/>
            <person name="Paran I."/>
            <person name="Suh M.C."/>
            <person name="Lee S.B."/>
            <person name="Kim Y.K."/>
            <person name="Shin Y."/>
            <person name="Noh S.J."/>
            <person name="Park J."/>
            <person name="Seo Y.S."/>
            <person name="Kwon S.Y."/>
            <person name="Kim H.A."/>
            <person name="Park J.M."/>
            <person name="Kim H.J."/>
            <person name="Choi S.B."/>
            <person name="Bosland P.W."/>
            <person name="Reeves G."/>
            <person name="Jo S.H."/>
            <person name="Lee B.W."/>
            <person name="Cho H.T."/>
            <person name="Choi H.S."/>
            <person name="Lee M.S."/>
            <person name="Yu Y."/>
            <person name="Do Choi Y."/>
            <person name="Park B.S."/>
            <person name="van Deynze A."/>
            <person name="Ashrafi H."/>
            <person name="Hill T."/>
            <person name="Kim W.T."/>
            <person name="Pai H.S."/>
            <person name="Ahn H.K."/>
            <person name="Yeam I."/>
            <person name="Giovannoni J.J."/>
            <person name="Rose J.K."/>
            <person name="Sorensen I."/>
            <person name="Lee S.J."/>
            <person name="Kim R.W."/>
            <person name="Choi I.Y."/>
            <person name="Choi B.S."/>
            <person name="Lim J.S."/>
            <person name="Lee Y.H."/>
            <person name="Choi D."/>
        </authorList>
    </citation>
    <scope>NUCLEOTIDE SEQUENCE [LARGE SCALE GENOMIC DNA]</scope>
    <source>
        <strain evidence="2">cv. CM334</strain>
    </source>
</reference>
<dbReference type="InterPro" id="IPR001684">
    <property type="entry name" value="Ribosomal_bL27"/>
</dbReference>
<dbReference type="GO" id="GO:0006412">
    <property type="term" value="P:translation"/>
    <property type="evidence" value="ECO:0007669"/>
    <property type="project" value="InterPro"/>
</dbReference>
<dbReference type="Gene3D" id="2.40.50.100">
    <property type="match status" value="1"/>
</dbReference>
<gene>
    <name evidence="1" type="ORF">T459_21913</name>
</gene>
<evidence type="ECO:0000313" key="1">
    <source>
        <dbReference type="EMBL" id="PHT74636.1"/>
    </source>
</evidence>
<keyword evidence="1" id="KW-0687">Ribonucleoprotein</keyword>
<accession>A0A2G2YY17</accession>
<dbReference type="Pfam" id="PF01016">
    <property type="entry name" value="Ribosomal_L27"/>
    <property type="match status" value="1"/>
</dbReference>
<dbReference type="SUPFAM" id="SSF110324">
    <property type="entry name" value="Ribosomal L27 protein-like"/>
    <property type="match status" value="1"/>
</dbReference>
<dbReference type="GO" id="GO:0003735">
    <property type="term" value="F:structural constituent of ribosome"/>
    <property type="evidence" value="ECO:0000318"/>
    <property type="project" value="GO_Central"/>
</dbReference>
<keyword evidence="1" id="KW-0689">Ribosomal protein</keyword>
<sequence length="122" mass="14210">MREVRLRWFGHVMRRGMDAPVRRCKRLALDGFRRGRGRTKKYWGERVIPGNIIVRQRRTRFHPGNYVGIGKDHTLYALKEGCVKFEHHKLSGRKWVHVEPKDGHLLLPINSSTTAAEPKTAT</sequence>